<dbReference type="GO" id="GO:0005886">
    <property type="term" value="C:plasma membrane"/>
    <property type="evidence" value="ECO:0007669"/>
    <property type="project" value="UniProtKB-SubCell"/>
</dbReference>
<feature type="transmembrane region" description="Helical" evidence="7">
    <location>
        <begin position="40"/>
        <end position="62"/>
    </location>
</feature>
<evidence type="ECO:0000256" key="6">
    <source>
        <dbReference type="ARBA" id="ARBA00023136"/>
    </source>
</evidence>
<keyword evidence="6 7" id="KW-0472">Membrane</keyword>
<dbReference type="Proteomes" id="UP000468668">
    <property type="component" value="Unassembled WGS sequence"/>
</dbReference>
<feature type="transmembrane region" description="Helical" evidence="7">
    <location>
        <begin position="83"/>
        <end position="103"/>
    </location>
</feature>
<comment type="subcellular location">
    <subcellularLocation>
        <location evidence="1">Cell membrane</location>
        <topology evidence="1">Multi-pass membrane protein</topology>
    </subcellularLocation>
</comment>
<feature type="transmembrane region" description="Helical" evidence="7">
    <location>
        <begin position="154"/>
        <end position="180"/>
    </location>
</feature>
<dbReference type="AlphaFoldDB" id="A0A6N6NUM3"/>
<accession>A0A6N6NUM3</accession>
<keyword evidence="4 7" id="KW-0812">Transmembrane</keyword>
<dbReference type="EMBL" id="WAJR01000002">
    <property type="protein sequence ID" value="KAB1642449.1"/>
    <property type="molecule type" value="Genomic_DNA"/>
</dbReference>
<dbReference type="PANTHER" id="PTHR34856:SF2">
    <property type="entry name" value="PROTEIN NRFD"/>
    <property type="match status" value="1"/>
</dbReference>
<proteinExistence type="inferred from homology"/>
<dbReference type="Pfam" id="PF03916">
    <property type="entry name" value="NrfD"/>
    <property type="match status" value="1"/>
</dbReference>
<evidence type="ECO:0000313" key="8">
    <source>
        <dbReference type="EMBL" id="KAB1642449.1"/>
    </source>
</evidence>
<evidence type="ECO:0000256" key="1">
    <source>
        <dbReference type="ARBA" id="ARBA00004651"/>
    </source>
</evidence>
<evidence type="ECO:0000256" key="5">
    <source>
        <dbReference type="ARBA" id="ARBA00022989"/>
    </source>
</evidence>
<comment type="similarity">
    <text evidence="2">Belongs to the NrfD family.</text>
</comment>
<keyword evidence="3" id="KW-1003">Cell membrane</keyword>
<comment type="caution">
    <text evidence="8">The sequence shown here is derived from an EMBL/GenBank/DDBJ whole genome shotgun (WGS) entry which is preliminary data.</text>
</comment>
<organism evidence="8 9">
    <name type="scientific">Ellagibacter isourolithinifaciens</name>
    <dbReference type="NCBI Taxonomy" id="2137581"/>
    <lineage>
        <taxon>Bacteria</taxon>
        <taxon>Bacillati</taxon>
        <taxon>Actinomycetota</taxon>
        <taxon>Coriobacteriia</taxon>
        <taxon>Eggerthellales</taxon>
        <taxon>Eggerthellaceae</taxon>
        <taxon>Ellagibacter</taxon>
    </lineage>
</organism>
<feature type="transmembrane region" description="Helical" evidence="7">
    <location>
        <begin position="12"/>
        <end position="34"/>
    </location>
</feature>
<sequence length="328" mass="35465">MKHHYWEAPIVIYLFLGGLGGGIMCLTAIMSLIVNPGTGSLFFVPMFFALAALAIGCFFLVFELGQPLVFWRVWTTATAIIKWGATLLVIAMFGDIFWLLGYLDVLPLDWGFLGAIASVFGGGTPVFATIAGIAGFGIMVYTGVMLSTLKAHSFWATPALPVLFTISALSTACAAIALSLGIFAEPTVALLAATEEIHEIIHVVDIILVCAEVTVLLIMILSFLGAGNVTQKAVARRWVVGKTAPLFWLGMIVCGLVLPFFLYVFGADSAASTVVAPVLVLCGGLLLRYLCVYSDERAEIPGENRYYNRTADPHAEFVEHWTYGENMY</sequence>
<dbReference type="Gene3D" id="1.20.1630.10">
    <property type="entry name" value="Formate dehydrogenase/DMSO reductase domain"/>
    <property type="match status" value="1"/>
</dbReference>
<evidence type="ECO:0000256" key="4">
    <source>
        <dbReference type="ARBA" id="ARBA00022692"/>
    </source>
</evidence>
<dbReference type="PANTHER" id="PTHR34856">
    <property type="entry name" value="PROTEIN NRFD"/>
    <property type="match status" value="1"/>
</dbReference>
<keyword evidence="5 7" id="KW-1133">Transmembrane helix</keyword>
<evidence type="ECO:0008006" key="10">
    <source>
        <dbReference type="Google" id="ProtNLM"/>
    </source>
</evidence>
<evidence type="ECO:0000256" key="2">
    <source>
        <dbReference type="ARBA" id="ARBA00008929"/>
    </source>
</evidence>
<feature type="transmembrane region" description="Helical" evidence="7">
    <location>
        <begin position="246"/>
        <end position="265"/>
    </location>
</feature>
<evidence type="ECO:0000313" key="9">
    <source>
        <dbReference type="Proteomes" id="UP000468668"/>
    </source>
</evidence>
<protein>
    <recommendedName>
        <fullName evidence="10">Polysulfide reductase</fullName>
    </recommendedName>
</protein>
<dbReference type="RefSeq" id="WP_158048716.1">
    <property type="nucleotide sequence ID" value="NZ_DAWAFB010000001.1"/>
</dbReference>
<dbReference type="InterPro" id="IPR052049">
    <property type="entry name" value="Electron_transfer_protein"/>
</dbReference>
<dbReference type="InterPro" id="IPR005614">
    <property type="entry name" value="NrfD-like"/>
</dbReference>
<reference evidence="8 9" key="1">
    <citation type="submission" date="2019-09" db="EMBL/GenBank/DDBJ databases">
        <title>Whole genome shotgun sequencing (WGS) of Ellagibacter isourolithinifaciens DSM 104140(T) and Adlercreutzia muris DSM 29508(T).</title>
        <authorList>
            <person name="Stoll D.A."/>
            <person name="Danylec N."/>
            <person name="Huch M."/>
        </authorList>
    </citation>
    <scope>NUCLEOTIDE SEQUENCE [LARGE SCALE GENOMIC DNA]</scope>
    <source>
        <strain evidence="8 9">DSM 104140</strain>
    </source>
</reference>
<feature type="transmembrane region" description="Helical" evidence="7">
    <location>
        <begin position="271"/>
        <end position="291"/>
    </location>
</feature>
<keyword evidence="9" id="KW-1185">Reference proteome</keyword>
<gene>
    <name evidence="8" type="ORF">F8C90_01710</name>
</gene>
<feature type="transmembrane region" description="Helical" evidence="7">
    <location>
        <begin position="200"/>
        <end position="225"/>
    </location>
</feature>
<dbReference type="OrthoDB" id="1807119at2"/>
<dbReference type="GeneID" id="98657117"/>
<name>A0A6N6NUM3_9ACTN</name>
<evidence type="ECO:0000256" key="7">
    <source>
        <dbReference type="SAM" id="Phobius"/>
    </source>
</evidence>
<evidence type="ECO:0000256" key="3">
    <source>
        <dbReference type="ARBA" id="ARBA00022475"/>
    </source>
</evidence>
<feature type="transmembrane region" description="Helical" evidence="7">
    <location>
        <begin position="115"/>
        <end position="142"/>
    </location>
</feature>